<dbReference type="PANTHER" id="PTHR14136">
    <property type="entry name" value="BTB_POZ DOMAIN-CONTAINING PROTEIN KCTD9"/>
    <property type="match status" value="1"/>
</dbReference>
<dbReference type="InterPro" id="IPR051082">
    <property type="entry name" value="Pentapeptide-BTB/POZ_domain"/>
</dbReference>
<reference evidence="1" key="1">
    <citation type="submission" date="2021-01" db="EMBL/GenBank/DDBJ databases">
        <title>Whole genome shotgun sequence of Planotetraspora thailandica NBRC 104271.</title>
        <authorList>
            <person name="Komaki H."/>
            <person name="Tamura T."/>
        </authorList>
    </citation>
    <scope>NUCLEOTIDE SEQUENCE</scope>
    <source>
        <strain evidence="1">NBRC 104271</strain>
    </source>
</reference>
<protein>
    <recommendedName>
        <fullName evidence="3">Pentapeptide repeat-containing protein</fullName>
    </recommendedName>
</protein>
<dbReference type="InterPro" id="IPR001646">
    <property type="entry name" value="5peptide_repeat"/>
</dbReference>
<organism evidence="1 2">
    <name type="scientific">Planotetraspora thailandica</name>
    <dbReference type="NCBI Taxonomy" id="487172"/>
    <lineage>
        <taxon>Bacteria</taxon>
        <taxon>Bacillati</taxon>
        <taxon>Actinomycetota</taxon>
        <taxon>Actinomycetes</taxon>
        <taxon>Streptosporangiales</taxon>
        <taxon>Streptosporangiaceae</taxon>
        <taxon>Planotetraspora</taxon>
    </lineage>
</organism>
<proteinExistence type="predicted"/>
<dbReference type="AlphaFoldDB" id="A0A8J3V5G6"/>
<dbReference type="Pfam" id="PF00805">
    <property type="entry name" value="Pentapeptide"/>
    <property type="match status" value="2"/>
</dbReference>
<dbReference type="Gene3D" id="2.160.20.80">
    <property type="entry name" value="E3 ubiquitin-protein ligase SopA"/>
    <property type="match status" value="1"/>
</dbReference>
<sequence>MDTRTVRQTHVTLPQFDDDLTEVASLDEDDRLVEFTYGGARLRELSLSGINLMGGRITDVSTRRAQLDNLHLNSVELSGCDLSGLHWSDSKLSRVVFTDCKLLGAALDGIVLDDVIFDLCKLDYATLTHVPAAGPVIFSSCSLRETAFTAPDLSGAAFDGCEMHATEFNGGSYRDCDLRGNDLRSIRGVASLKKVIVSQPQLQDLAQALAAELEVTFGED</sequence>
<dbReference type="RefSeq" id="WP_203945515.1">
    <property type="nucleotide sequence ID" value="NZ_BOOR01000025.1"/>
</dbReference>
<gene>
    <name evidence="1" type="ORF">Pth03_37100</name>
</gene>
<comment type="caution">
    <text evidence="1">The sequence shown here is derived from an EMBL/GenBank/DDBJ whole genome shotgun (WGS) entry which is preliminary data.</text>
</comment>
<evidence type="ECO:0000313" key="1">
    <source>
        <dbReference type="EMBL" id="GII55321.1"/>
    </source>
</evidence>
<accession>A0A8J3V5G6</accession>
<dbReference type="EMBL" id="BOOR01000025">
    <property type="protein sequence ID" value="GII55321.1"/>
    <property type="molecule type" value="Genomic_DNA"/>
</dbReference>
<dbReference type="SUPFAM" id="SSF141571">
    <property type="entry name" value="Pentapeptide repeat-like"/>
    <property type="match status" value="1"/>
</dbReference>
<evidence type="ECO:0008006" key="3">
    <source>
        <dbReference type="Google" id="ProtNLM"/>
    </source>
</evidence>
<dbReference type="Proteomes" id="UP000605992">
    <property type="component" value="Unassembled WGS sequence"/>
</dbReference>
<dbReference type="PANTHER" id="PTHR14136:SF17">
    <property type="entry name" value="BTB_POZ DOMAIN-CONTAINING PROTEIN KCTD9"/>
    <property type="match status" value="1"/>
</dbReference>
<name>A0A8J3V5G6_9ACTN</name>
<keyword evidence="2" id="KW-1185">Reference proteome</keyword>
<evidence type="ECO:0000313" key="2">
    <source>
        <dbReference type="Proteomes" id="UP000605992"/>
    </source>
</evidence>